<name>A0A1Y3B866_EURMA</name>
<evidence type="ECO:0000256" key="1">
    <source>
        <dbReference type="ARBA" id="ARBA00005984"/>
    </source>
</evidence>
<feature type="binding site" evidence="9">
    <location>
        <position position="148"/>
    </location>
    <ligand>
        <name>Mg(2+)</name>
        <dbReference type="ChEBI" id="CHEBI:18420"/>
    </ligand>
</feature>
<dbReference type="SUPFAM" id="SSF53649">
    <property type="entry name" value="Alkaline phosphatase-like"/>
    <property type="match status" value="1"/>
</dbReference>
<feature type="binding site" evidence="9">
    <location>
        <position position="462"/>
    </location>
    <ligand>
        <name>Zn(2+)</name>
        <dbReference type="ChEBI" id="CHEBI:29105"/>
        <label>2</label>
    </ligand>
</feature>
<accession>A0A1Y3B866</accession>
<evidence type="ECO:0000256" key="11">
    <source>
        <dbReference type="RuleBase" id="RU003947"/>
    </source>
</evidence>
<dbReference type="GO" id="GO:0046872">
    <property type="term" value="F:metal ion binding"/>
    <property type="evidence" value="ECO:0007669"/>
    <property type="project" value="UniProtKB-KW"/>
</dbReference>
<dbReference type="Proteomes" id="UP000194236">
    <property type="component" value="Unassembled WGS sequence"/>
</dbReference>
<keyword evidence="12" id="KW-0732">Signal</keyword>
<keyword evidence="4 9" id="KW-0479">Metal-binding</keyword>
<comment type="cofactor">
    <cofactor evidence="9">
        <name>Mg(2+)</name>
        <dbReference type="ChEBI" id="CHEBI:18420"/>
    </cofactor>
    <text evidence="9">Binds 1 Mg(2+) ion.</text>
</comment>
<evidence type="ECO:0000256" key="8">
    <source>
        <dbReference type="PIRSR" id="PIRSR601952-1"/>
    </source>
</evidence>
<keyword evidence="5 11" id="KW-0378">Hydrolase</keyword>
<comment type="caution">
    <text evidence="13">The sequence shown here is derived from an EMBL/GenBank/DDBJ whole genome shotgun (WGS) entry which is preliminary data.</text>
</comment>
<dbReference type="InterPro" id="IPR017850">
    <property type="entry name" value="Alkaline_phosphatase_core_sf"/>
</dbReference>
<evidence type="ECO:0000313" key="13">
    <source>
        <dbReference type="EMBL" id="OTF77071.1"/>
    </source>
</evidence>
<comment type="catalytic activity">
    <reaction evidence="11">
        <text>a phosphate monoester + H2O = an alcohol + phosphate</text>
        <dbReference type="Rhea" id="RHEA:15017"/>
        <dbReference type="ChEBI" id="CHEBI:15377"/>
        <dbReference type="ChEBI" id="CHEBI:30879"/>
        <dbReference type="ChEBI" id="CHEBI:43474"/>
        <dbReference type="ChEBI" id="CHEBI:67140"/>
        <dbReference type="EC" id="3.1.3.1"/>
    </reaction>
</comment>
<dbReference type="CDD" id="cd16012">
    <property type="entry name" value="ALP"/>
    <property type="match status" value="1"/>
</dbReference>
<reference evidence="13 14" key="1">
    <citation type="submission" date="2017-03" db="EMBL/GenBank/DDBJ databases">
        <title>Genome Survey of Euroglyphus maynei.</title>
        <authorList>
            <person name="Arlian L.G."/>
            <person name="Morgan M.S."/>
            <person name="Rider S.D."/>
        </authorList>
    </citation>
    <scope>NUCLEOTIDE SEQUENCE [LARGE SCALE GENOMIC DNA]</scope>
    <source>
        <strain evidence="13">Arlian Lab</strain>
        <tissue evidence="13">Whole body</tissue>
    </source>
</reference>
<feature type="chain" id="PRO_5012350339" description="Alkaline phosphatase" evidence="12">
    <location>
        <begin position="19"/>
        <end position="480"/>
    </location>
</feature>
<dbReference type="SMART" id="SM00098">
    <property type="entry name" value="alkPPc"/>
    <property type="match status" value="1"/>
</dbReference>
<evidence type="ECO:0000256" key="4">
    <source>
        <dbReference type="ARBA" id="ARBA00022723"/>
    </source>
</evidence>
<keyword evidence="14" id="KW-1185">Reference proteome</keyword>
<evidence type="ECO:0000256" key="9">
    <source>
        <dbReference type="PIRSR" id="PIRSR601952-2"/>
    </source>
</evidence>
<organism evidence="13 14">
    <name type="scientific">Euroglyphus maynei</name>
    <name type="common">Mayne's house dust mite</name>
    <dbReference type="NCBI Taxonomy" id="6958"/>
    <lineage>
        <taxon>Eukaryota</taxon>
        <taxon>Metazoa</taxon>
        <taxon>Ecdysozoa</taxon>
        <taxon>Arthropoda</taxon>
        <taxon>Chelicerata</taxon>
        <taxon>Arachnida</taxon>
        <taxon>Acari</taxon>
        <taxon>Acariformes</taxon>
        <taxon>Sarcoptiformes</taxon>
        <taxon>Astigmata</taxon>
        <taxon>Psoroptidia</taxon>
        <taxon>Analgoidea</taxon>
        <taxon>Pyroglyphidae</taxon>
        <taxon>Pyroglyphinae</taxon>
        <taxon>Euroglyphus</taxon>
    </lineage>
</organism>
<dbReference type="InterPro" id="IPR001952">
    <property type="entry name" value="Alkaline_phosphatase"/>
</dbReference>
<evidence type="ECO:0000256" key="12">
    <source>
        <dbReference type="SAM" id="SignalP"/>
    </source>
</evidence>
<dbReference type="PROSITE" id="PS00123">
    <property type="entry name" value="ALKALINE_PHOSPHATASE"/>
    <property type="match status" value="1"/>
</dbReference>
<dbReference type="EC" id="3.1.3.1" evidence="2 11"/>
<comment type="cofactor">
    <cofactor evidence="9">
        <name>Zn(2+)</name>
        <dbReference type="ChEBI" id="CHEBI:29105"/>
    </cofactor>
    <text evidence="9">Binds 2 Zn(2+) ions.</text>
</comment>
<dbReference type="GO" id="GO:0004035">
    <property type="term" value="F:alkaline phosphatase activity"/>
    <property type="evidence" value="ECO:0007669"/>
    <property type="project" value="UniProtKB-EC"/>
</dbReference>
<evidence type="ECO:0000256" key="3">
    <source>
        <dbReference type="ARBA" id="ARBA00022553"/>
    </source>
</evidence>
<feature type="binding site" evidence="9">
    <location>
        <position position="325"/>
    </location>
    <ligand>
        <name>Zn(2+)</name>
        <dbReference type="ChEBI" id="CHEBI:29105"/>
        <label>2</label>
    </ligand>
</feature>
<feature type="active site" description="Phosphoserine intermediate" evidence="8">
    <location>
        <position position="83"/>
    </location>
</feature>
<evidence type="ECO:0000256" key="7">
    <source>
        <dbReference type="ARBA" id="ARBA00022842"/>
    </source>
</evidence>
<feature type="binding site" evidence="9">
    <location>
        <position position="366"/>
    </location>
    <ligand>
        <name>Zn(2+)</name>
        <dbReference type="ChEBI" id="CHEBI:29105"/>
        <label>2</label>
    </ligand>
</feature>
<dbReference type="AlphaFoldDB" id="A0A1Y3B866"/>
<dbReference type="PANTHER" id="PTHR11596:SF5">
    <property type="entry name" value="ALKALINE PHOSPHATASE"/>
    <property type="match status" value="1"/>
</dbReference>
<proteinExistence type="inferred from homology"/>
<keyword evidence="6 9" id="KW-0862">Zinc</keyword>
<comment type="similarity">
    <text evidence="1 10">Belongs to the alkaline phosphatase family.</text>
</comment>
<evidence type="ECO:0000256" key="5">
    <source>
        <dbReference type="ARBA" id="ARBA00022801"/>
    </source>
</evidence>
<evidence type="ECO:0000313" key="14">
    <source>
        <dbReference type="Proteomes" id="UP000194236"/>
    </source>
</evidence>
<feature type="binding site" evidence="9">
    <location>
        <position position="367"/>
    </location>
    <ligand>
        <name>Zn(2+)</name>
        <dbReference type="ChEBI" id="CHEBI:29105"/>
        <label>2</label>
    </ligand>
</feature>
<evidence type="ECO:0000256" key="2">
    <source>
        <dbReference type="ARBA" id="ARBA00012647"/>
    </source>
</evidence>
<dbReference type="OrthoDB" id="5818554at2759"/>
<evidence type="ECO:0000256" key="6">
    <source>
        <dbReference type="ARBA" id="ARBA00022833"/>
    </source>
</evidence>
<dbReference type="InterPro" id="IPR018299">
    <property type="entry name" value="Alkaline_phosphatase_AS"/>
</dbReference>
<dbReference type="PRINTS" id="PR00113">
    <property type="entry name" value="ALKPHPHTASE"/>
</dbReference>
<feature type="non-terminal residue" evidence="13">
    <location>
        <position position="480"/>
    </location>
</feature>
<feature type="binding site" evidence="9">
    <location>
        <position position="146"/>
    </location>
    <ligand>
        <name>Mg(2+)</name>
        <dbReference type="ChEBI" id="CHEBI:18420"/>
    </ligand>
</feature>
<protein>
    <recommendedName>
        <fullName evidence="2 11">Alkaline phosphatase</fullName>
        <ecNumber evidence="2 11">3.1.3.1</ecNumber>
    </recommendedName>
</protein>
<dbReference type="Gene3D" id="3.40.720.10">
    <property type="entry name" value="Alkaline Phosphatase, subunit A"/>
    <property type="match status" value="1"/>
</dbReference>
<dbReference type="EMBL" id="MUJZ01034464">
    <property type="protein sequence ID" value="OTF77071.1"/>
    <property type="molecule type" value="Genomic_DNA"/>
</dbReference>
<dbReference type="PANTHER" id="PTHR11596">
    <property type="entry name" value="ALKALINE PHOSPHATASE"/>
    <property type="match status" value="1"/>
</dbReference>
<dbReference type="Pfam" id="PF00245">
    <property type="entry name" value="Alk_phosphatase"/>
    <property type="match status" value="1"/>
</dbReference>
<gene>
    <name evidence="13" type="ORF">BLA29_001987</name>
</gene>
<sequence>MFCLTAFILSGVVGSSISVSRLNDNNYNEINSNNNNNDVFDETDPLYWYLQAYRNLKQRQYSVPIPNRPAKNTYNVDQQIPDSAATATAFLSGVKNNFNTIGVSAKVKRNDPDCDSVHRNSIDSIFTWAINSGKVAGVVTTTRVTHATPAAAYAHIQNRKWESNVDQSIINDTFSETDCKDIALQLIENDPGKRLSVILGGGRKGFLPESVKDPRGIKGDEKEKFGERKDGRNLIEEWQANQRYSGLNETEYAYVNSSRGLRTLDYLKTKSLFGLFNYSHMEFDQLRDRSLDGEPSLTEMTEAAIRILSKHDKGFVLLVEGGLIDQAHHRGYASLSLHEVLEFDRAIRKSRKLLAKQDTLFLVTADHSQPLVINGYSVRGNRINGLSRRKDGNQWPFTTLSYTSGPGFQTAAQRSNMSDVSMEQATRKFPLTIVSCNNFPLNFPDDLKYRFHSAIPTKQSYHSGEDVAIFGIGPMSHLFG</sequence>
<feature type="binding site" evidence="9">
    <location>
        <position position="320"/>
    </location>
    <ligand>
        <name>Mg(2+)</name>
        <dbReference type="ChEBI" id="CHEBI:18420"/>
    </ligand>
</feature>
<evidence type="ECO:0000256" key="10">
    <source>
        <dbReference type="RuleBase" id="RU003946"/>
    </source>
</evidence>
<feature type="binding site" evidence="9">
    <location>
        <position position="329"/>
    </location>
    <ligand>
        <name>Zn(2+)</name>
        <dbReference type="ChEBI" id="CHEBI:29105"/>
        <label>2</label>
    </ligand>
</feature>
<feature type="signal peptide" evidence="12">
    <location>
        <begin position="1"/>
        <end position="18"/>
    </location>
</feature>
<keyword evidence="3" id="KW-0597">Phosphoprotein</keyword>
<keyword evidence="7 9" id="KW-0460">Magnesium</keyword>